<protein>
    <submittedName>
        <fullName evidence="1">Unnamed protein product</fullName>
    </submittedName>
</protein>
<gene>
    <name evidence="1" type="ORF">Aory04_000801400</name>
</gene>
<dbReference type="EMBL" id="BSYA01000098">
    <property type="protein sequence ID" value="GMG32274.1"/>
    <property type="molecule type" value="Genomic_DNA"/>
</dbReference>
<evidence type="ECO:0000313" key="2">
    <source>
        <dbReference type="Proteomes" id="UP001165205"/>
    </source>
</evidence>
<dbReference type="SUPFAM" id="SSF100950">
    <property type="entry name" value="NagB/RpiA/CoA transferase-like"/>
    <property type="match status" value="1"/>
</dbReference>
<dbReference type="InterPro" id="IPR037171">
    <property type="entry name" value="NagB/RpiA_transferase-like"/>
</dbReference>
<dbReference type="SMART" id="SM00882">
    <property type="entry name" value="CoA_trans"/>
    <property type="match status" value="1"/>
</dbReference>
<comment type="caution">
    <text evidence="1">The sequence shown here is derived from an EMBL/GenBank/DDBJ whole genome shotgun (WGS) entry which is preliminary data.</text>
</comment>
<dbReference type="Pfam" id="PF01144">
    <property type="entry name" value="CoA_trans"/>
    <property type="match status" value="1"/>
</dbReference>
<reference evidence="1" key="1">
    <citation type="submission" date="2023-04" db="EMBL/GenBank/DDBJ databases">
        <title>Aspergillus oryzae NBRC 4228.</title>
        <authorList>
            <person name="Ichikawa N."/>
            <person name="Sato H."/>
            <person name="Tonouchi N."/>
        </authorList>
    </citation>
    <scope>NUCLEOTIDE SEQUENCE</scope>
    <source>
        <strain evidence="1">NBRC 4228</strain>
    </source>
</reference>
<sequence length="166" mass="18696">MEQLVGLLQSLCQARRADVWTVQTGELPVRYNKDGTVAETSKPKETREFNGKNYILEEAIFGDYALVKVHKADKLGNCQFRKAMNNFNEAMAKNAKYTIVEADHIVEVGEIDPEDIHLQGIYVNKVIQSQGEKQIEKLTFAKDPSEMLKAGESVPDLLPLIESHFS</sequence>
<organism evidence="1 2">
    <name type="scientific">Aspergillus oryzae</name>
    <name type="common">Yellow koji mold</name>
    <dbReference type="NCBI Taxonomy" id="5062"/>
    <lineage>
        <taxon>Eukaryota</taxon>
        <taxon>Fungi</taxon>
        <taxon>Dikarya</taxon>
        <taxon>Ascomycota</taxon>
        <taxon>Pezizomycotina</taxon>
        <taxon>Eurotiomycetes</taxon>
        <taxon>Eurotiomycetidae</taxon>
        <taxon>Eurotiales</taxon>
        <taxon>Aspergillaceae</taxon>
        <taxon>Aspergillus</taxon>
        <taxon>Aspergillus subgen. Circumdati</taxon>
    </lineage>
</organism>
<dbReference type="GO" id="GO:0008260">
    <property type="term" value="F:succinyl-CoA:3-oxo-acid CoA-transferase activity"/>
    <property type="evidence" value="ECO:0007669"/>
    <property type="project" value="TreeGrafter"/>
</dbReference>
<dbReference type="Proteomes" id="UP001165205">
    <property type="component" value="Unassembled WGS sequence"/>
</dbReference>
<dbReference type="Gene3D" id="3.40.1080.10">
    <property type="entry name" value="Glutaconate Coenzyme A-transferase"/>
    <property type="match status" value="1"/>
</dbReference>
<evidence type="ECO:0000313" key="1">
    <source>
        <dbReference type="EMBL" id="GMG32274.1"/>
    </source>
</evidence>
<accession>A0AAN4YK37</accession>
<name>A0AAN4YK37_ASPOZ</name>
<dbReference type="AlphaFoldDB" id="A0AAN4YK37"/>
<dbReference type="PANTHER" id="PTHR13707">
    <property type="entry name" value="KETOACID-COENZYME A TRANSFERASE"/>
    <property type="match status" value="1"/>
</dbReference>
<dbReference type="PANTHER" id="PTHR13707:SF58">
    <property type="entry name" value="SUCCINYL-COA:3-KETOACID-COENZYME A TRANSFERASE"/>
    <property type="match status" value="1"/>
</dbReference>
<dbReference type="InterPro" id="IPR004165">
    <property type="entry name" value="CoA_trans_fam_I"/>
</dbReference>
<proteinExistence type="predicted"/>